<dbReference type="PANTHER" id="PTHR24304">
    <property type="entry name" value="CYTOCHROME P450 FAMILY 7"/>
    <property type="match status" value="1"/>
</dbReference>
<keyword evidence="4" id="KW-0408">Iron</keyword>
<keyword evidence="6" id="KW-1185">Reference proteome</keyword>
<evidence type="ECO:0000256" key="1">
    <source>
        <dbReference type="ARBA" id="ARBA00010617"/>
    </source>
</evidence>
<proteinExistence type="inferred from homology"/>
<comment type="similarity">
    <text evidence="1">Belongs to the cytochrome P450 family.</text>
</comment>
<evidence type="ECO:0000313" key="6">
    <source>
        <dbReference type="Proteomes" id="UP000226192"/>
    </source>
</evidence>
<dbReference type="GO" id="GO:0005506">
    <property type="term" value="F:iron ion binding"/>
    <property type="evidence" value="ECO:0007669"/>
    <property type="project" value="InterPro"/>
</dbReference>
<keyword evidence="3" id="KW-0479">Metal-binding</keyword>
<dbReference type="SUPFAM" id="SSF48264">
    <property type="entry name" value="Cytochrome P450"/>
    <property type="match status" value="1"/>
</dbReference>
<dbReference type="InterPro" id="IPR036396">
    <property type="entry name" value="Cyt_P450_sf"/>
</dbReference>
<reference evidence="5 6" key="1">
    <citation type="submission" date="2017-06" db="EMBL/GenBank/DDBJ databases">
        <title>Ant-infecting Ophiocordyceps genomes reveal a high diversity of potential behavioral manipulation genes and a possible major role for enterotoxins.</title>
        <authorList>
            <person name="De Bekker C."/>
            <person name="Evans H.C."/>
            <person name="Brachmann A."/>
            <person name="Hughes D.P."/>
        </authorList>
    </citation>
    <scope>NUCLEOTIDE SEQUENCE [LARGE SCALE GENOMIC DNA]</scope>
    <source>
        <strain evidence="5 6">Map64</strain>
    </source>
</reference>
<dbReference type="Proteomes" id="UP000226192">
    <property type="component" value="Unassembled WGS sequence"/>
</dbReference>
<dbReference type="Pfam" id="PF00067">
    <property type="entry name" value="p450"/>
    <property type="match status" value="1"/>
</dbReference>
<dbReference type="STRING" id="1399860.A0A2C5YCZ6"/>
<sequence length="396" mass="45299">MMQTNFSGLLCFPAFWKRQPVRLRALFNDIYIIQGAKPQLALMKQSSLSTFFIHRTFLSNVFQLPKAAAETYGKDKSGDGRKPHAESLILHRNRGEFHLHSSRLRLLTGPGQASLFHRLDGNARDRLSLIGVEDDWTHLADFLNIFKHHLTAAAVDSLAGPALMARHANFAHDLWSIDENILGFLLKLPRFLNLAGHRQRDRALDAVQDWHAWARDNFYPESIDEEGNDPFWGSAFFRDRQQLFSNMDGFDSRAMASEDLAFIWSAQFNAIMSTFWITLEAFQDAELLREVREEVRLCTQTEADGRLRIDPEALLRQPLLQAMFAENLRLHVHGFLPRYSGPQDLCIDNWTIPRDSICISSLTSASMDPEFWGKGRGAEHAVDEFWPGRFTPSVKT</sequence>
<evidence type="ECO:0000256" key="2">
    <source>
        <dbReference type="ARBA" id="ARBA00022617"/>
    </source>
</evidence>
<dbReference type="GO" id="GO:0008395">
    <property type="term" value="F:steroid hydroxylase activity"/>
    <property type="evidence" value="ECO:0007669"/>
    <property type="project" value="TreeGrafter"/>
</dbReference>
<organism evidence="5 6">
    <name type="scientific">Ophiocordyceps australis</name>
    <dbReference type="NCBI Taxonomy" id="1399860"/>
    <lineage>
        <taxon>Eukaryota</taxon>
        <taxon>Fungi</taxon>
        <taxon>Dikarya</taxon>
        <taxon>Ascomycota</taxon>
        <taxon>Pezizomycotina</taxon>
        <taxon>Sordariomycetes</taxon>
        <taxon>Hypocreomycetidae</taxon>
        <taxon>Hypocreales</taxon>
        <taxon>Ophiocordycipitaceae</taxon>
        <taxon>Ophiocordyceps</taxon>
    </lineage>
</organism>
<evidence type="ECO:0000256" key="3">
    <source>
        <dbReference type="ARBA" id="ARBA00022723"/>
    </source>
</evidence>
<dbReference type="InterPro" id="IPR001128">
    <property type="entry name" value="Cyt_P450"/>
</dbReference>
<comment type="caution">
    <text evidence="5">The sequence shown here is derived from an EMBL/GenBank/DDBJ whole genome shotgun (WGS) entry which is preliminary data.</text>
</comment>
<evidence type="ECO:0000256" key="4">
    <source>
        <dbReference type="ARBA" id="ARBA00023004"/>
    </source>
</evidence>
<gene>
    <name evidence="5" type="ORF">CDD81_155</name>
</gene>
<dbReference type="AlphaFoldDB" id="A0A2C5YCZ6"/>
<name>A0A2C5YCZ6_9HYPO</name>
<dbReference type="OrthoDB" id="4926948at2759"/>
<dbReference type="Gene3D" id="1.10.630.10">
    <property type="entry name" value="Cytochrome P450"/>
    <property type="match status" value="1"/>
</dbReference>
<dbReference type="InterPro" id="IPR050529">
    <property type="entry name" value="CYP450_sterol_14alpha_dmase"/>
</dbReference>
<dbReference type="EMBL" id="NJET01000001">
    <property type="protein sequence ID" value="PHH67385.1"/>
    <property type="molecule type" value="Genomic_DNA"/>
</dbReference>
<accession>A0A2C5YCZ6</accession>
<keyword evidence="2" id="KW-0349">Heme</keyword>
<dbReference type="PANTHER" id="PTHR24304:SF2">
    <property type="entry name" value="24-HYDROXYCHOLESTEROL 7-ALPHA-HYDROXYLASE"/>
    <property type="match status" value="1"/>
</dbReference>
<protein>
    <submittedName>
        <fullName evidence="5">Uncharacterized protein</fullName>
    </submittedName>
</protein>
<evidence type="ECO:0000313" key="5">
    <source>
        <dbReference type="EMBL" id="PHH67385.1"/>
    </source>
</evidence>
<dbReference type="GO" id="GO:0016705">
    <property type="term" value="F:oxidoreductase activity, acting on paired donors, with incorporation or reduction of molecular oxygen"/>
    <property type="evidence" value="ECO:0007669"/>
    <property type="project" value="InterPro"/>
</dbReference>
<dbReference type="GO" id="GO:0020037">
    <property type="term" value="F:heme binding"/>
    <property type="evidence" value="ECO:0007669"/>
    <property type="project" value="InterPro"/>
</dbReference>